<name>A0A3B0ZCR5_9ZZZZ</name>
<gene>
    <name evidence="2" type="ORF">MNBD_GAMMA18-128</name>
</gene>
<keyword evidence="2" id="KW-0830">Ubiquinone</keyword>
<dbReference type="PANTHER" id="PTHR38693:SF1">
    <property type="entry name" value="UBIQUINONE BIOSYNTHESIS ACCESSORY FACTOR UBIJ"/>
    <property type="match status" value="1"/>
</dbReference>
<evidence type="ECO:0000259" key="1">
    <source>
        <dbReference type="Pfam" id="PF02036"/>
    </source>
</evidence>
<dbReference type="Pfam" id="PF02036">
    <property type="entry name" value="SCP2"/>
    <property type="match status" value="1"/>
</dbReference>
<proteinExistence type="inferred from homology"/>
<dbReference type="SUPFAM" id="SSF55718">
    <property type="entry name" value="SCP-like"/>
    <property type="match status" value="1"/>
</dbReference>
<protein>
    <submittedName>
        <fullName evidence="2">Protein YigP (COG3165) clustered with ubiquinone biosynthetic genes</fullName>
    </submittedName>
</protein>
<dbReference type="InterPro" id="IPR003033">
    <property type="entry name" value="SCP2_sterol-bd_dom"/>
</dbReference>
<accession>A0A3B0ZCR5</accession>
<dbReference type="PANTHER" id="PTHR38693">
    <property type="entry name" value="UBIQUINONE BIOSYNTHESIS PROTEIN UBIJ"/>
    <property type="match status" value="1"/>
</dbReference>
<dbReference type="AlphaFoldDB" id="A0A3B0ZCR5"/>
<dbReference type="GO" id="GO:0006744">
    <property type="term" value="P:ubiquinone biosynthetic process"/>
    <property type="evidence" value="ECO:0007669"/>
    <property type="project" value="InterPro"/>
</dbReference>
<dbReference type="HAMAP" id="MF_02215">
    <property type="entry name" value="UbiJ"/>
    <property type="match status" value="1"/>
</dbReference>
<reference evidence="2" key="1">
    <citation type="submission" date="2018-06" db="EMBL/GenBank/DDBJ databases">
        <authorList>
            <person name="Zhirakovskaya E."/>
        </authorList>
    </citation>
    <scope>NUCLEOTIDE SEQUENCE</scope>
</reference>
<dbReference type="EMBL" id="UOFP01000118">
    <property type="protein sequence ID" value="VAW85983.1"/>
    <property type="molecule type" value="Genomic_DNA"/>
</dbReference>
<dbReference type="InterPro" id="IPR038989">
    <property type="entry name" value="UbiJ"/>
</dbReference>
<sequence length="206" mass="22727">MSLAEIAASALQRAFNQCLEFDSLSRQRFSALQGRVIAIELTGVGVQLYLSPTQDEVQISAVHDGAADVTLSGTPFSFARMGLADDSSDSLFSGDITLSGDSTLGQRFGEIIKEMDIDWEEIASQWVGDVVAHKAGDVLRGGLAWSRDNFNSGQQTTTEYLQEELRLLPVQEEVDLFFTNVHTLRDDVERTAARIKRLQQNIENVT</sequence>
<feature type="domain" description="SCP2" evidence="1">
    <location>
        <begin position="15"/>
        <end position="113"/>
    </location>
</feature>
<evidence type="ECO:0000313" key="2">
    <source>
        <dbReference type="EMBL" id="VAW85983.1"/>
    </source>
</evidence>
<organism evidence="2">
    <name type="scientific">hydrothermal vent metagenome</name>
    <dbReference type="NCBI Taxonomy" id="652676"/>
    <lineage>
        <taxon>unclassified sequences</taxon>
        <taxon>metagenomes</taxon>
        <taxon>ecological metagenomes</taxon>
    </lineage>
</organism>
<dbReference type="InterPro" id="IPR036527">
    <property type="entry name" value="SCP2_sterol-bd_dom_sf"/>
</dbReference>